<dbReference type="Gene3D" id="3.40.50.620">
    <property type="entry name" value="HUPs"/>
    <property type="match status" value="1"/>
</dbReference>
<feature type="compositionally biased region" description="Polar residues" evidence="12">
    <location>
        <begin position="7"/>
        <end position="19"/>
    </location>
</feature>
<dbReference type="GO" id="GO:0004830">
    <property type="term" value="F:tryptophan-tRNA ligase activity"/>
    <property type="evidence" value="ECO:0007669"/>
    <property type="project" value="UniProtKB-EC"/>
</dbReference>
<evidence type="ECO:0000256" key="2">
    <source>
        <dbReference type="ARBA" id="ARBA00005594"/>
    </source>
</evidence>
<accession>W6U8T3</accession>
<dbReference type="OrthoDB" id="10261385at2759"/>
<dbReference type="InterPro" id="IPR002305">
    <property type="entry name" value="aa-tRNA-synth_Ic"/>
</dbReference>
<dbReference type="FunFam" id="3.40.50.620:FF:000033">
    <property type="entry name" value="tryptophan--tRNA ligase, cytoplasmic"/>
    <property type="match status" value="1"/>
</dbReference>
<dbReference type="CDD" id="cd00806">
    <property type="entry name" value="TrpRS_core"/>
    <property type="match status" value="1"/>
</dbReference>
<evidence type="ECO:0000256" key="9">
    <source>
        <dbReference type="ARBA" id="ARBA00022917"/>
    </source>
</evidence>
<dbReference type="FunFam" id="1.10.240.10:FF:000003">
    <property type="entry name" value="Tryptophan--tRNA ligase, cytoplasmic"/>
    <property type="match status" value="1"/>
</dbReference>
<evidence type="ECO:0000256" key="5">
    <source>
        <dbReference type="ARBA" id="ARBA00022490"/>
    </source>
</evidence>
<dbReference type="Pfam" id="PF00579">
    <property type="entry name" value="tRNA-synt_1b"/>
    <property type="match status" value="2"/>
</dbReference>
<keyword evidence="6" id="KW-0436">Ligase</keyword>
<keyword evidence="5" id="KW-0963">Cytoplasm</keyword>
<dbReference type="Gene3D" id="1.10.240.10">
    <property type="entry name" value="Tyrosyl-Transfer RNA Synthetase"/>
    <property type="match status" value="1"/>
</dbReference>
<dbReference type="InterPro" id="IPR002306">
    <property type="entry name" value="Trp-tRNA-ligase"/>
</dbReference>
<dbReference type="InterPro" id="IPR014729">
    <property type="entry name" value="Rossmann-like_a/b/a_fold"/>
</dbReference>
<evidence type="ECO:0000313" key="14">
    <source>
        <dbReference type="Proteomes" id="UP000019149"/>
    </source>
</evidence>
<dbReference type="PANTHER" id="PTHR10055">
    <property type="entry name" value="TRYPTOPHANYL-TRNA SYNTHETASE"/>
    <property type="match status" value="1"/>
</dbReference>
<evidence type="ECO:0000256" key="8">
    <source>
        <dbReference type="ARBA" id="ARBA00022840"/>
    </source>
</evidence>
<evidence type="ECO:0000313" key="13">
    <source>
        <dbReference type="EMBL" id="EUB56866.1"/>
    </source>
</evidence>
<dbReference type="EC" id="6.1.1.2" evidence="3"/>
<gene>
    <name evidence="13" type="ORF">EGR_08272</name>
</gene>
<dbReference type="GO" id="GO:0006436">
    <property type="term" value="P:tryptophanyl-tRNA aminoacylation"/>
    <property type="evidence" value="ECO:0007669"/>
    <property type="project" value="InterPro"/>
</dbReference>
<evidence type="ECO:0000256" key="6">
    <source>
        <dbReference type="ARBA" id="ARBA00022598"/>
    </source>
</evidence>
<protein>
    <recommendedName>
        <fullName evidence="4">Tryptophan--tRNA ligase, cytoplasmic</fullName>
        <ecNumber evidence="3">6.1.1.2</ecNumber>
    </recommendedName>
    <alternativeName>
        <fullName evidence="11">Tryptophanyl-tRNA synthetase</fullName>
    </alternativeName>
</protein>
<dbReference type="PRINTS" id="PR01039">
    <property type="entry name" value="TRNASYNTHTRP"/>
</dbReference>
<evidence type="ECO:0000256" key="10">
    <source>
        <dbReference type="ARBA" id="ARBA00023146"/>
    </source>
</evidence>
<keyword evidence="14" id="KW-1185">Reference proteome</keyword>
<reference evidence="13 14" key="1">
    <citation type="journal article" date="2013" name="Nat. Genet.">
        <title>The genome of the hydatid tapeworm Echinococcus granulosus.</title>
        <authorList>
            <person name="Zheng H."/>
            <person name="Zhang W."/>
            <person name="Zhang L."/>
            <person name="Zhang Z."/>
            <person name="Li J."/>
            <person name="Lu G."/>
            <person name="Zhu Y."/>
            <person name="Wang Y."/>
            <person name="Huang Y."/>
            <person name="Liu J."/>
            <person name="Kang H."/>
            <person name="Chen J."/>
            <person name="Wang L."/>
            <person name="Chen A."/>
            <person name="Yu S."/>
            <person name="Gao Z."/>
            <person name="Jin L."/>
            <person name="Gu W."/>
            <person name="Wang Z."/>
            <person name="Zhao L."/>
            <person name="Shi B."/>
            <person name="Wen H."/>
            <person name="Lin R."/>
            <person name="Jones M.K."/>
            <person name="Brejova B."/>
            <person name="Vinar T."/>
            <person name="Zhao G."/>
            <person name="McManus D.P."/>
            <person name="Chen Z."/>
            <person name="Zhou Y."/>
            <person name="Wang S."/>
        </authorList>
    </citation>
    <scope>NUCLEOTIDE SEQUENCE [LARGE SCALE GENOMIC DNA]</scope>
</reference>
<keyword evidence="9" id="KW-0648">Protein biosynthesis</keyword>
<sequence length="604" mass="67471">MADETPHNPTIICSSSAQTLPPPPPPFRATVIVPYLSSSSQHASFIIHLTSGRKLTFFSASSLEAQHLFTLSSHLHKHQTVAHLASQQSARQLEQQDRLQYNEAYIYSAGEVVTMRRVHAAPDTQARERMLMGTSESPLFPQLSSLNHKDGQDERTQSRRVGVAAVSITIPLLPFFLLNPHLDVSCCSCCHDMAAEGDDIVTPWDVKAASDSGVDYARLIERFGCSKIESTLLERFEKATGKPPHHLIRRGIFFAHRDLEQILAMYESGKPFYLYTGRGPSSSSLHVGHLIPFILTKWIQDVFNVPLVIQLTDDEKFLWKNIPMNEIIELARENAKDIIAVGFDPKKTFIFNNLTYVGQCPEFYRTIVSIQRMVTFNQARGIFGFTDNDCIGKIAFPAVQAAPCFSSSFPQIFGRDSVGEINGCECDRTEKATVAQTSVGCLIPCAIDQDPYFRMTRDVAPRLGMPKPALLLSTFFPALQGSVTKMSASDPNSAIFLTDTPKQIRAKINKYAFSGGGATIEEHRAKGGNCDVDVSFQYLRFFLDDDEKLERIRKDYTSGELLTGNLKKELIAILTDLVTQHQRRRAQITEAVLDEFMTPRPLDL</sequence>
<proteinExistence type="inferred from homology"/>
<dbReference type="NCBIfam" id="TIGR00233">
    <property type="entry name" value="trpS"/>
    <property type="match status" value="1"/>
</dbReference>
<comment type="caution">
    <text evidence="13">The sequence shown here is derived from an EMBL/GenBank/DDBJ whole genome shotgun (WGS) entry which is preliminary data.</text>
</comment>
<dbReference type="AlphaFoldDB" id="W6U8T3"/>
<organism evidence="13 14">
    <name type="scientific">Echinococcus granulosus</name>
    <name type="common">Hydatid tapeworm</name>
    <dbReference type="NCBI Taxonomy" id="6210"/>
    <lineage>
        <taxon>Eukaryota</taxon>
        <taxon>Metazoa</taxon>
        <taxon>Spiralia</taxon>
        <taxon>Lophotrochozoa</taxon>
        <taxon>Platyhelminthes</taxon>
        <taxon>Cestoda</taxon>
        <taxon>Eucestoda</taxon>
        <taxon>Cyclophyllidea</taxon>
        <taxon>Taeniidae</taxon>
        <taxon>Echinococcus</taxon>
        <taxon>Echinococcus granulosus group</taxon>
    </lineage>
</organism>
<evidence type="ECO:0000256" key="4">
    <source>
        <dbReference type="ARBA" id="ARBA00013782"/>
    </source>
</evidence>
<dbReference type="CTD" id="36343987"/>
<dbReference type="GeneID" id="36343987"/>
<feature type="region of interest" description="Disordered" evidence="12">
    <location>
        <begin position="1"/>
        <end position="23"/>
    </location>
</feature>
<dbReference type="STRING" id="6210.W6U8T3"/>
<evidence type="ECO:0000256" key="3">
    <source>
        <dbReference type="ARBA" id="ARBA00013161"/>
    </source>
</evidence>
<evidence type="ECO:0000256" key="7">
    <source>
        <dbReference type="ARBA" id="ARBA00022741"/>
    </source>
</evidence>
<dbReference type="GO" id="GO:0005524">
    <property type="term" value="F:ATP binding"/>
    <property type="evidence" value="ECO:0007669"/>
    <property type="project" value="UniProtKB-KW"/>
</dbReference>
<dbReference type="SUPFAM" id="SSF52374">
    <property type="entry name" value="Nucleotidylyl transferase"/>
    <property type="match status" value="1"/>
</dbReference>
<evidence type="ECO:0000256" key="12">
    <source>
        <dbReference type="SAM" id="MobiDB-lite"/>
    </source>
</evidence>
<dbReference type="OMA" id="INGCECD"/>
<keyword evidence="7" id="KW-0547">Nucleotide-binding</keyword>
<name>W6U8T3_ECHGR</name>
<keyword evidence="8" id="KW-0067">ATP-binding</keyword>
<dbReference type="KEGG" id="egl:EGR_08272"/>
<dbReference type="Proteomes" id="UP000019149">
    <property type="component" value="Unassembled WGS sequence"/>
</dbReference>
<evidence type="ECO:0000256" key="1">
    <source>
        <dbReference type="ARBA" id="ARBA00004496"/>
    </source>
</evidence>
<comment type="similarity">
    <text evidence="2">Belongs to the class-I aminoacyl-tRNA synthetase family.</text>
</comment>
<dbReference type="RefSeq" id="XP_024348062.1">
    <property type="nucleotide sequence ID" value="XM_024497521.1"/>
</dbReference>
<dbReference type="GO" id="GO:0005737">
    <property type="term" value="C:cytoplasm"/>
    <property type="evidence" value="ECO:0007669"/>
    <property type="project" value="UniProtKB-SubCell"/>
</dbReference>
<dbReference type="PANTHER" id="PTHR10055:SF1">
    <property type="entry name" value="TRYPTOPHAN--TRNA LIGASE, CYTOPLASMIC"/>
    <property type="match status" value="1"/>
</dbReference>
<dbReference type="EMBL" id="APAU02000101">
    <property type="protein sequence ID" value="EUB56866.1"/>
    <property type="molecule type" value="Genomic_DNA"/>
</dbReference>
<comment type="subcellular location">
    <subcellularLocation>
        <location evidence="1">Cytoplasm</location>
    </subcellularLocation>
</comment>
<keyword evidence="10" id="KW-0030">Aminoacyl-tRNA synthetase</keyword>
<evidence type="ECO:0000256" key="11">
    <source>
        <dbReference type="ARBA" id="ARBA00030268"/>
    </source>
</evidence>